<dbReference type="InterPro" id="IPR001611">
    <property type="entry name" value="Leu-rich_rpt"/>
</dbReference>
<dbReference type="Gene3D" id="3.30.70.1390">
    <property type="entry name" value="ROC domain from the Parkinson's disease-associated leucine-rich repeat kinase 2"/>
    <property type="match status" value="1"/>
</dbReference>
<evidence type="ECO:0000256" key="5">
    <source>
        <dbReference type="ARBA" id="ARBA00022741"/>
    </source>
</evidence>
<keyword evidence="6" id="KW-0418">Kinase</keyword>
<dbReference type="PROSITE" id="PS51424">
    <property type="entry name" value="ROC"/>
    <property type="match status" value="1"/>
</dbReference>
<dbReference type="GO" id="GO:0004674">
    <property type="term" value="F:protein serine/threonine kinase activity"/>
    <property type="evidence" value="ECO:0007669"/>
    <property type="project" value="UniProtKB-KW"/>
</dbReference>
<evidence type="ECO:0000256" key="1">
    <source>
        <dbReference type="ARBA" id="ARBA00012513"/>
    </source>
</evidence>
<accession>A0A7S3LNI2</accession>
<protein>
    <recommendedName>
        <fullName evidence="1">non-specific serine/threonine protein kinase</fullName>
        <ecNumber evidence="1">2.7.11.1</ecNumber>
    </recommendedName>
</protein>
<evidence type="ECO:0000256" key="7">
    <source>
        <dbReference type="ARBA" id="ARBA00022840"/>
    </source>
</evidence>
<evidence type="ECO:0000256" key="9">
    <source>
        <dbReference type="ARBA" id="ARBA00048679"/>
    </source>
</evidence>
<dbReference type="Gene3D" id="1.10.10.10">
    <property type="entry name" value="Winged helix-like DNA-binding domain superfamily/Winged helix DNA-binding domain"/>
    <property type="match status" value="1"/>
</dbReference>
<dbReference type="SUPFAM" id="SSF52540">
    <property type="entry name" value="P-loop containing nucleoside triphosphate hydrolases"/>
    <property type="match status" value="1"/>
</dbReference>
<keyword evidence="2" id="KW-0723">Serine/threonine-protein kinase</keyword>
<dbReference type="EMBL" id="HBIN01004329">
    <property type="protein sequence ID" value="CAE0432725.1"/>
    <property type="molecule type" value="Transcribed_RNA"/>
</dbReference>
<dbReference type="InterPro" id="IPR036388">
    <property type="entry name" value="WH-like_DNA-bd_sf"/>
</dbReference>
<comment type="catalytic activity">
    <reaction evidence="8">
        <text>L-threonyl-[protein] + ATP = O-phospho-L-threonyl-[protein] + ADP + H(+)</text>
        <dbReference type="Rhea" id="RHEA:46608"/>
        <dbReference type="Rhea" id="RHEA-COMP:11060"/>
        <dbReference type="Rhea" id="RHEA-COMP:11605"/>
        <dbReference type="ChEBI" id="CHEBI:15378"/>
        <dbReference type="ChEBI" id="CHEBI:30013"/>
        <dbReference type="ChEBI" id="CHEBI:30616"/>
        <dbReference type="ChEBI" id="CHEBI:61977"/>
        <dbReference type="ChEBI" id="CHEBI:456216"/>
        <dbReference type="EC" id="2.7.11.1"/>
    </reaction>
</comment>
<reference evidence="11" key="1">
    <citation type="submission" date="2021-01" db="EMBL/GenBank/DDBJ databases">
        <authorList>
            <person name="Corre E."/>
            <person name="Pelletier E."/>
            <person name="Niang G."/>
            <person name="Scheremetjew M."/>
            <person name="Finn R."/>
            <person name="Kale V."/>
            <person name="Holt S."/>
            <person name="Cochrane G."/>
            <person name="Meng A."/>
            <person name="Brown T."/>
            <person name="Cohen L."/>
        </authorList>
    </citation>
    <scope>NUCLEOTIDE SEQUENCE</scope>
    <source>
        <strain evidence="11">GSBS06</strain>
    </source>
</reference>
<keyword evidence="5" id="KW-0547">Nucleotide-binding</keyword>
<evidence type="ECO:0000256" key="6">
    <source>
        <dbReference type="ARBA" id="ARBA00022777"/>
    </source>
</evidence>
<dbReference type="GO" id="GO:0005524">
    <property type="term" value="F:ATP binding"/>
    <property type="evidence" value="ECO:0007669"/>
    <property type="project" value="UniProtKB-KW"/>
</dbReference>
<dbReference type="PANTHER" id="PTHR47679">
    <property type="entry name" value="PROTEIN TORNADO 1"/>
    <property type="match status" value="1"/>
</dbReference>
<feature type="domain" description="Roc" evidence="10">
    <location>
        <begin position="229"/>
        <end position="500"/>
    </location>
</feature>
<dbReference type="Pfam" id="PF13516">
    <property type="entry name" value="LRR_6"/>
    <property type="match status" value="2"/>
</dbReference>
<evidence type="ECO:0000256" key="8">
    <source>
        <dbReference type="ARBA" id="ARBA00047899"/>
    </source>
</evidence>
<organism evidence="11">
    <name type="scientific">Aplanochytrium stocchinoi</name>
    <dbReference type="NCBI Taxonomy" id="215587"/>
    <lineage>
        <taxon>Eukaryota</taxon>
        <taxon>Sar</taxon>
        <taxon>Stramenopiles</taxon>
        <taxon>Bigyra</taxon>
        <taxon>Labyrinthulomycetes</taxon>
        <taxon>Thraustochytrida</taxon>
        <taxon>Thraustochytriidae</taxon>
        <taxon>Aplanochytrium</taxon>
    </lineage>
</organism>
<proteinExistence type="predicted"/>
<dbReference type="SUPFAM" id="SSF52047">
    <property type="entry name" value="RNI-like"/>
    <property type="match status" value="1"/>
</dbReference>
<keyword evidence="4" id="KW-0677">Repeat</keyword>
<evidence type="ECO:0000256" key="3">
    <source>
        <dbReference type="ARBA" id="ARBA00022679"/>
    </source>
</evidence>
<evidence type="ECO:0000256" key="2">
    <source>
        <dbReference type="ARBA" id="ARBA00022527"/>
    </source>
</evidence>
<dbReference type="Gene3D" id="3.40.50.300">
    <property type="entry name" value="P-loop containing nucleotide triphosphate hydrolases"/>
    <property type="match status" value="2"/>
</dbReference>
<dbReference type="Gene3D" id="3.80.10.10">
    <property type="entry name" value="Ribonuclease Inhibitor"/>
    <property type="match status" value="1"/>
</dbReference>
<dbReference type="PANTHER" id="PTHR47679:SF2">
    <property type="entry name" value="C-TERMINAL OF ROC (COR) DOMAIN-CONTAINING PROTEIN"/>
    <property type="match status" value="1"/>
</dbReference>
<keyword evidence="7" id="KW-0067">ATP-binding</keyword>
<evidence type="ECO:0000313" key="11">
    <source>
        <dbReference type="EMBL" id="CAE0432725.1"/>
    </source>
</evidence>
<keyword evidence="3" id="KW-0808">Transferase</keyword>
<dbReference type="Pfam" id="PF08477">
    <property type="entry name" value="Roc"/>
    <property type="match status" value="1"/>
</dbReference>
<dbReference type="InterPro" id="IPR027417">
    <property type="entry name" value="P-loop_NTPase"/>
</dbReference>
<evidence type="ECO:0000256" key="4">
    <source>
        <dbReference type="ARBA" id="ARBA00022737"/>
    </source>
</evidence>
<dbReference type="InterPro" id="IPR020859">
    <property type="entry name" value="ROC"/>
</dbReference>
<dbReference type="InterPro" id="IPR032675">
    <property type="entry name" value="LRR_dom_sf"/>
</dbReference>
<sequence>MSTSFLSYNWVYPREIDKLCESVRFKDVVYYQYLQTFNLKLNPNDVLLLAACLRSVSNSSEVGNTRCMQLVLGGHGLGLDRSSFKALTDSLKVNKSLLRIVLSSNSVNDYGADQIAGALKTNTSLTSLVLSKNQITDIGCSSLAEVLQVSNRTLLSLDLSQNRISNSGAKEFIRCMQDDKTYNSVLTQIRFSGNEDISESVLIRIENLLEANSYRLQQDVLELIQDKDTKGRWNRCKLMVVGNGRAGKTATVRSLLGQKFIPEWNSTIGVNLSHSVTRQNGTWLNVGAVGTGSLISTPKKSFDFTSSFATNLYMREQSTVGGNTSKSVSSLTQKLPVLDDLDADEPKDKHKDFTDMIYSYNEQLLLDGVQGKDSLCFNIWDYAGQSVFYDLHHLFLTNLGIYLLVFNMSNFSTANLQMWLDVIYTHAKDAPVMLIGTFLDEVDDLSKVQVDIRNLVSRYLPELNVIQNGQDGIPFFTLNNVNGDGIDSIRKHIEEEARSLDFINKLVPLRWMKCLDEMMESAYRTDDVDKDPWIPLVDVKSVGKSYGILSSSEVEEMLSFLNELGMIIYLTASEMLKQLVIVDCQWLIDAISLIIRDEKLHQRVNPIDVKNGIIDRDLLENVWREYRVDTDFLIDFMRQALLLSEWKFGTAEKMYLIPSLLNEENEQSSASSKDKYVCDFVASGASTLGGNLPLGIFGRLVCLCVAYSNRYSDSMQPKISRSWGEIWFGADCFNLKRSQAKISLSLISSDFAPRCLAIILSMLEKISVDFLHGEVFSCWNVFLKESDIDIHDREDSILDYENAKKKKISPWFDSQSNKNNSVETDTDVVNMSNTFLN</sequence>
<dbReference type="PROSITE" id="PS51450">
    <property type="entry name" value="LRR"/>
    <property type="match status" value="1"/>
</dbReference>
<name>A0A7S3LNI2_9STRA</name>
<evidence type="ECO:0000259" key="10">
    <source>
        <dbReference type="PROSITE" id="PS51424"/>
    </source>
</evidence>
<gene>
    <name evidence="11" type="ORF">ASTO00021_LOCUS3043</name>
</gene>
<dbReference type="AlphaFoldDB" id="A0A7S3LNI2"/>
<dbReference type="Pfam" id="PF16095">
    <property type="entry name" value="COR-A"/>
    <property type="match status" value="1"/>
</dbReference>
<dbReference type="SMART" id="SM00368">
    <property type="entry name" value="LRR_RI"/>
    <property type="match status" value="3"/>
</dbReference>
<comment type="catalytic activity">
    <reaction evidence="9">
        <text>L-seryl-[protein] + ATP = O-phospho-L-seryl-[protein] + ADP + H(+)</text>
        <dbReference type="Rhea" id="RHEA:17989"/>
        <dbReference type="Rhea" id="RHEA-COMP:9863"/>
        <dbReference type="Rhea" id="RHEA-COMP:11604"/>
        <dbReference type="ChEBI" id="CHEBI:15378"/>
        <dbReference type="ChEBI" id="CHEBI:29999"/>
        <dbReference type="ChEBI" id="CHEBI:30616"/>
        <dbReference type="ChEBI" id="CHEBI:83421"/>
        <dbReference type="ChEBI" id="CHEBI:456216"/>
        <dbReference type="EC" id="2.7.11.1"/>
    </reaction>
</comment>
<dbReference type="EC" id="2.7.11.1" evidence="1"/>
<dbReference type="InterPro" id="IPR032171">
    <property type="entry name" value="COR-A"/>
</dbReference>